<reference evidence="2" key="1">
    <citation type="journal article" date="2019" name="Int. J. Syst. Evol. Microbiol.">
        <title>The Global Catalogue of Microorganisms (GCM) 10K type strain sequencing project: providing services to taxonomists for standard genome sequencing and annotation.</title>
        <authorList>
            <consortium name="The Broad Institute Genomics Platform"/>
            <consortium name="The Broad Institute Genome Sequencing Center for Infectious Disease"/>
            <person name="Wu L."/>
            <person name="Ma J."/>
        </authorList>
    </citation>
    <scope>NUCLEOTIDE SEQUENCE [LARGE SCALE GENOMIC DNA]</scope>
    <source>
        <strain evidence="2">JCM 17024</strain>
    </source>
</reference>
<dbReference type="InterPro" id="IPR008792">
    <property type="entry name" value="PQQD"/>
</dbReference>
<name>A0ABP7MWM0_9MICO</name>
<keyword evidence="2" id="KW-1185">Reference proteome</keyword>
<dbReference type="SUPFAM" id="SSF53795">
    <property type="entry name" value="PEP carboxykinase-like"/>
    <property type="match status" value="1"/>
</dbReference>
<comment type="caution">
    <text evidence="1">The sequence shown here is derived from an EMBL/GenBank/DDBJ whole genome shotgun (WGS) entry which is preliminary data.</text>
</comment>
<gene>
    <name evidence="1" type="ORF">GCM10022383_06340</name>
</gene>
<dbReference type="RefSeq" id="WP_344818051.1">
    <property type="nucleotide sequence ID" value="NZ_BAABCP010000001.1"/>
</dbReference>
<evidence type="ECO:0008006" key="3">
    <source>
        <dbReference type="Google" id="ProtNLM"/>
    </source>
</evidence>
<proteinExistence type="predicted"/>
<dbReference type="EMBL" id="BAABCP010000001">
    <property type="protein sequence ID" value="GAA3930406.1"/>
    <property type="molecule type" value="Genomic_DNA"/>
</dbReference>
<protein>
    <recommendedName>
        <fullName evidence="3">Coenzyme PQQ synthesis protein D (PqqD)</fullName>
    </recommendedName>
</protein>
<dbReference type="Pfam" id="PF05402">
    <property type="entry name" value="PqqD"/>
    <property type="match status" value="1"/>
</dbReference>
<evidence type="ECO:0000313" key="1">
    <source>
        <dbReference type="EMBL" id="GAA3930406.1"/>
    </source>
</evidence>
<sequence length="349" mass="36529">MIAGDALDVDALGLRVRIELGAGLDGAQRRRVRQAWSGALSTGDGDPDLTVPFPAGADHDRAMERLTVDVTLAALEALRGRALMFHAAGVADERGTVAAFVGPSGRGKTTLSRELGRQWGYVSDETIAVQPDLRVSPYRKPLSVVRPGAPKRQVPAQEAGLKDLPAAALRLGALVLIERDAGLAAPEVTSIPLAEALPQLVPQMSYLRFLDRPLQAVASLADAVGGIRLLRYPDAGTVPALLPQLLTSQTHASGWSPAPEPVPDAPLIADGTADAILTDGFLIVMVGATLHVLDGIAPQVWLSCARGEDIDGIVAGVLAEYGPPPQGDAAALVRSALEELIEAGVLRRR</sequence>
<accession>A0ABP7MWM0</accession>
<evidence type="ECO:0000313" key="2">
    <source>
        <dbReference type="Proteomes" id="UP001501591"/>
    </source>
</evidence>
<organism evidence="1 2">
    <name type="scientific">Microbacterium soli</name>
    <dbReference type="NCBI Taxonomy" id="446075"/>
    <lineage>
        <taxon>Bacteria</taxon>
        <taxon>Bacillati</taxon>
        <taxon>Actinomycetota</taxon>
        <taxon>Actinomycetes</taxon>
        <taxon>Micrococcales</taxon>
        <taxon>Microbacteriaceae</taxon>
        <taxon>Microbacterium</taxon>
    </lineage>
</organism>
<dbReference type="Proteomes" id="UP001501591">
    <property type="component" value="Unassembled WGS sequence"/>
</dbReference>